<evidence type="ECO:0000256" key="2">
    <source>
        <dbReference type="ARBA" id="ARBA00022737"/>
    </source>
</evidence>
<gene>
    <name evidence="10" type="ORF">M413DRAFT_199687</name>
</gene>
<dbReference type="PANTHER" id="PTHR19818:SF139">
    <property type="entry name" value="PAIR-RULE PROTEIN ODD-PAIRED"/>
    <property type="match status" value="1"/>
</dbReference>
<feature type="compositionally biased region" description="Pro residues" evidence="7">
    <location>
        <begin position="144"/>
        <end position="154"/>
    </location>
</feature>
<feature type="domain" description="C2H2-type" evidence="9">
    <location>
        <begin position="17"/>
        <end position="45"/>
    </location>
</feature>
<name>A0A0C2Z2E6_HEBCY</name>
<dbReference type="STRING" id="686832.A0A0C2Z2E6"/>
<keyword evidence="6" id="KW-0175">Coiled coil</keyword>
<feature type="transmembrane region" description="Helical" evidence="8">
    <location>
        <begin position="395"/>
        <end position="417"/>
    </location>
</feature>
<dbReference type="GO" id="GO:0000978">
    <property type="term" value="F:RNA polymerase II cis-regulatory region sequence-specific DNA binding"/>
    <property type="evidence" value="ECO:0007669"/>
    <property type="project" value="TreeGrafter"/>
</dbReference>
<feature type="region of interest" description="Disordered" evidence="7">
    <location>
        <begin position="185"/>
        <end position="244"/>
    </location>
</feature>
<feature type="compositionally biased region" description="Basic and acidic residues" evidence="7">
    <location>
        <begin position="84"/>
        <end position="94"/>
    </location>
</feature>
<dbReference type="Pfam" id="PF00096">
    <property type="entry name" value="zf-C2H2"/>
    <property type="match status" value="2"/>
</dbReference>
<keyword evidence="2" id="KW-0677">Repeat</keyword>
<dbReference type="Gene3D" id="3.30.160.60">
    <property type="entry name" value="Classic Zinc Finger"/>
    <property type="match status" value="2"/>
</dbReference>
<dbReference type="PROSITE" id="PS00028">
    <property type="entry name" value="ZINC_FINGER_C2H2_1"/>
    <property type="match status" value="1"/>
</dbReference>
<feature type="compositionally biased region" description="Low complexity" evidence="7">
    <location>
        <begin position="209"/>
        <end position="242"/>
    </location>
</feature>
<accession>A0A0C2Z2E6</accession>
<evidence type="ECO:0000256" key="5">
    <source>
        <dbReference type="PROSITE-ProRule" id="PRU00042"/>
    </source>
</evidence>
<evidence type="ECO:0000256" key="8">
    <source>
        <dbReference type="SAM" id="Phobius"/>
    </source>
</evidence>
<organism evidence="10 11">
    <name type="scientific">Hebeloma cylindrosporum</name>
    <dbReference type="NCBI Taxonomy" id="76867"/>
    <lineage>
        <taxon>Eukaryota</taxon>
        <taxon>Fungi</taxon>
        <taxon>Dikarya</taxon>
        <taxon>Basidiomycota</taxon>
        <taxon>Agaricomycotina</taxon>
        <taxon>Agaricomycetes</taxon>
        <taxon>Agaricomycetidae</taxon>
        <taxon>Agaricales</taxon>
        <taxon>Agaricineae</taxon>
        <taxon>Hymenogastraceae</taxon>
        <taxon>Hebeloma</taxon>
    </lineage>
</organism>
<dbReference type="AlphaFoldDB" id="A0A0C2Z2E6"/>
<dbReference type="GO" id="GO:0008270">
    <property type="term" value="F:zinc ion binding"/>
    <property type="evidence" value="ECO:0007669"/>
    <property type="project" value="UniProtKB-KW"/>
</dbReference>
<keyword evidence="8" id="KW-1133">Transmembrane helix</keyword>
<reference evidence="11" key="2">
    <citation type="submission" date="2015-01" db="EMBL/GenBank/DDBJ databases">
        <title>Evolutionary Origins and Diversification of the Mycorrhizal Mutualists.</title>
        <authorList>
            <consortium name="DOE Joint Genome Institute"/>
            <consortium name="Mycorrhizal Genomics Consortium"/>
            <person name="Kohler A."/>
            <person name="Kuo A."/>
            <person name="Nagy L.G."/>
            <person name="Floudas D."/>
            <person name="Copeland A."/>
            <person name="Barry K.W."/>
            <person name="Cichocki N."/>
            <person name="Veneault-Fourrey C."/>
            <person name="LaButti K."/>
            <person name="Lindquist E.A."/>
            <person name="Lipzen A."/>
            <person name="Lundell T."/>
            <person name="Morin E."/>
            <person name="Murat C."/>
            <person name="Riley R."/>
            <person name="Ohm R."/>
            <person name="Sun H."/>
            <person name="Tunlid A."/>
            <person name="Henrissat B."/>
            <person name="Grigoriev I.V."/>
            <person name="Hibbett D.S."/>
            <person name="Martin F."/>
        </authorList>
    </citation>
    <scope>NUCLEOTIDE SEQUENCE [LARGE SCALE GENOMIC DNA]</scope>
    <source>
        <strain evidence="11">h7</strain>
    </source>
</reference>
<evidence type="ECO:0000313" key="11">
    <source>
        <dbReference type="Proteomes" id="UP000053424"/>
    </source>
</evidence>
<keyword evidence="8" id="KW-0812">Transmembrane</keyword>
<reference evidence="10 11" key="1">
    <citation type="submission" date="2014-04" db="EMBL/GenBank/DDBJ databases">
        <authorList>
            <consortium name="DOE Joint Genome Institute"/>
            <person name="Kuo A."/>
            <person name="Gay G."/>
            <person name="Dore J."/>
            <person name="Kohler A."/>
            <person name="Nagy L.G."/>
            <person name="Floudas D."/>
            <person name="Copeland A."/>
            <person name="Barry K.W."/>
            <person name="Cichocki N."/>
            <person name="Veneault-Fourrey C."/>
            <person name="LaButti K."/>
            <person name="Lindquist E.A."/>
            <person name="Lipzen A."/>
            <person name="Lundell T."/>
            <person name="Morin E."/>
            <person name="Murat C."/>
            <person name="Sun H."/>
            <person name="Tunlid A."/>
            <person name="Henrissat B."/>
            <person name="Grigoriev I.V."/>
            <person name="Hibbett D.S."/>
            <person name="Martin F."/>
            <person name="Nordberg H.P."/>
            <person name="Cantor M.N."/>
            <person name="Hua S.X."/>
        </authorList>
    </citation>
    <scope>NUCLEOTIDE SEQUENCE [LARGE SCALE GENOMIC DNA]</scope>
    <source>
        <strain evidence="11">h7</strain>
    </source>
</reference>
<proteinExistence type="predicted"/>
<keyword evidence="11" id="KW-1185">Reference proteome</keyword>
<dbReference type="InterPro" id="IPR013087">
    <property type="entry name" value="Znf_C2H2_type"/>
</dbReference>
<evidence type="ECO:0000313" key="10">
    <source>
        <dbReference type="EMBL" id="KIM47422.1"/>
    </source>
</evidence>
<dbReference type="InterPro" id="IPR050329">
    <property type="entry name" value="GLI_C2H2-zinc-finger"/>
</dbReference>
<dbReference type="HOGENOM" id="CLU_045855_0_0_1"/>
<dbReference type="SMART" id="SM00355">
    <property type="entry name" value="ZnF_C2H2"/>
    <property type="match status" value="2"/>
</dbReference>
<evidence type="ECO:0000256" key="3">
    <source>
        <dbReference type="ARBA" id="ARBA00022771"/>
    </source>
</evidence>
<feature type="domain" description="C2H2-type" evidence="9">
    <location>
        <begin position="49"/>
        <end position="74"/>
    </location>
</feature>
<dbReference type="GO" id="GO:0045944">
    <property type="term" value="P:positive regulation of transcription by RNA polymerase II"/>
    <property type="evidence" value="ECO:0007669"/>
    <property type="project" value="UniProtKB-ARBA"/>
</dbReference>
<evidence type="ECO:0000256" key="4">
    <source>
        <dbReference type="ARBA" id="ARBA00022833"/>
    </source>
</evidence>
<dbReference type="PANTHER" id="PTHR19818">
    <property type="entry name" value="ZINC FINGER PROTEIN ZIC AND GLI"/>
    <property type="match status" value="1"/>
</dbReference>
<dbReference type="InterPro" id="IPR036236">
    <property type="entry name" value="Znf_C2H2_sf"/>
</dbReference>
<dbReference type="Proteomes" id="UP000053424">
    <property type="component" value="Unassembled WGS sequence"/>
</dbReference>
<evidence type="ECO:0000256" key="1">
    <source>
        <dbReference type="ARBA" id="ARBA00022723"/>
    </source>
</evidence>
<feature type="coiled-coil region" evidence="6">
    <location>
        <begin position="263"/>
        <end position="297"/>
    </location>
</feature>
<dbReference type="SUPFAM" id="SSF57667">
    <property type="entry name" value="beta-beta-alpha zinc fingers"/>
    <property type="match status" value="1"/>
</dbReference>
<feature type="region of interest" description="Disordered" evidence="7">
    <location>
        <begin position="65"/>
        <end position="164"/>
    </location>
</feature>
<keyword evidence="8" id="KW-0472">Membrane</keyword>
<dbReference type="GO" id="GO:0005634">
    <property type="term" value="C:nucleus"/>
    <property type="evidence" value="ECO:0007669"/>
    <property type="project" value="UniProtKB-ARBA"/>
</dbReference>
<dbReference type="OrthoDB" id="8922241at2759"/>
<dbReference type="PROSITE" id="PS50157">
    <property type="entry name" value="ZINC_FINGER_C2H2_2"/>
    <property type="match status" value="2"/>
</dbReference>
<keyword evidence="4" id="KW-0862">Zinc</keyword>
<keyword evidence="3 5" id="KW-0863">Zinc-finger</keyword>
<keyword evidence="1" id="KW-0479">Metal-binding</keyword>
<sequence length="425" mass="46600">MKQRATTRKKPVVSAIWPCKINGCNKHFAREADLKRHQRTTKLHSMPSYQCPQCDSNFTRTDALRRHQKSRHDGVVIEPVEQNKGGDENSDGRNRSGTPATMGKEKATSSGIQAPQGTGTSSYYRSHTVTITPHIPSCPSQDPTRPPPPWPGYPPNWQNGQLPPNMGYVPQPMYYPSPHYRPHTNGYHSGSSPVAQPPPPYYCSPDGVASSSSSSVAKSSRNSSAQPPNSTSPPSTTHSVISCIDPHLDSGSEITEADVVAAVQAVLLQAESQEAAKKEKQQQAEKEKQRRLDLELEMHIRSAGSSHDERDDGDSMHTHGELGMDNAMSGLHSYGSSLGRPEPMEHILTEDGEPMLNPGLFVSFLYVLCEILTLKRYSGAFDTGISRIAAAFLTIRLYLVELAPSMFCFAFLGSVVLRTMKHAPL</sequence>
<dbReference type="GO" id="GO:0000981">
    <property type="term" value="F:DNA-binding transcription factor activity, RNA polymerase II-specific"/>
    <property type="evidence" value="ECO:0007669"/>
    <property type="project" value="TreeGrafter"/>
</dbReference>
<evidence type="ECO:0000256" key="7">
    <source>
        <dbReference type="SAM" id="MobiDB-lite"/>
    </source>
</evidence>
<dbReference type="EMBL" id="KN831769">
    <property type="protein sequence ID" value="KIM47422.1"/>
    <property type="molecule type" value="Genomic_DNA"/>
</dbReference>
<protein>
    <recommendedName>
        <fullName evidence="9">C2H2-type domain-containing protein</fullName>
    </recommendedName>
</protein>
<evidence type="ECO:0000259" key="9">
    <source>
        <dbReference type="PROSITE" id="PS50157"/>
    </source>
</evidence>
<evidence type="ECO:0000256" key="6">
    <source>
        <dbReference type="SAM" id="Coils"/>
    </source>
</evidence>
<feature type="compositionally biased region" description="Polar residues" evidence="7">
    <location>
        <begin position="108"/>
        <end position="131"/>
    </location>
</feature>